<dbReference type="RefSeq" id="WP_331785420.1">
    <property type="nucleotide sequence ID" value="NZ_JAVFKM010000002.1"/>
</dbReference>
<dbReference type="InterPro" id="IPR058154">
    <property type="entry name" value="Bxb1_TTP-like"/>
</dbReference>
<dbReference type="EMBL" id="JAVFKM010000002">
    <property type="protein sequence ID" value="MEF3112423.1"/>
    <property type="molecule type" value="Genomic_DNA"/>
</dbReference>
<organism evidence="1 2">
    <name type="scientific">Streptomyces chrestomyceticus</name>
    <dbReference type="NCBI Taxonomy" id="68185"/>
    <lineage>
        <taxon>Bacteria</taxon>
        <taxon>Bacillati</taxon>
        <taxon>Actinomycetota</taxon>
        <taxon>Actinomycetes</taxon>
        <taxon>Kitasatosporales</taxon>
        <taxon>Streptomycetaceae</taxon>
        <taxon>Streptomyces</taxon>
    </lineage>
</organism>
<protein>
    <recommendedName>
        <fullName evidence="3">Phage tail protein</fullName>
    </recommendedName>
</protein>
<accession>A0ABU7WLL7</accession>
<keyword evidence="2" id="KW-1185">Reference proteome</keyword>
<dbReference type="Proteomes" id="UP001348265">
    <property type="component" value="Unassembled WGS sequence"/>
</dbReference>
<evidence type="ECO:0000313" key="2">
    <source>
        <dbReference type="Proteomes" id="UP001348265"/>
    </source>
</evidence>
<proteinExistence type="predicted"/>
<name>A0ABU7WLL7_9ACTN</name>
<comment type="caution">
    <text evidence="1">The sequence shown here is derived from an EMBL/GenBank/DDBJ whole genome shotgun (WGS) entry which is preliminary data.</text>
</comment>
<gene>
    <name evidence="1" type="ORF">RB636_04305</name>
</gene>
<reference evidence="1 2" key="1">
    <citation type="submission" date="2023-08" db="EMBL/GenBank/DDBJ databases">
        <authorList>
            <person name="Sharma P."/>
            <person name="Verma V."/>
            <person name="Mohan M.K."/>
            <person name="Dubey A.K."/>
        </authorList>
    </citation>
    <scope>NUCLEOTIDE SEQUENCE [LARGE SCALE GENOMIC DNA]</scope>
    <source>
        <strain evidence="1 2">ADP4</strain>
    </source>
</reference>
<evidence type="ECO:0000313" key="1">
    <source>
        <dbReference type="EMBL" id="MEF3112423.1"/>
    </source>
</evidence>
<dbReference type="Pfam" id="PF25681">
    <property type="entry name" value="Phage_TTP_17"/>
    <property type="match status" value="1"/>
</dbReference>
<evidence type="ECO:0008006" key="3">
    <source>
        <dbReference type="Google" id="ProtNLM"/>
    </source>
</evidence>
<sequence>MANGADAKQIRFAPNGALYVHFGALSNAALPQSVDEDLESAGFIPLGYTSEDGTEITPKIETEELSVWQASVPVLRYVKSAAFQVKATLMQVNSHTSRLFYGAEWKKVTVTGKDGKSRDQYRLDIKSNPDLAEVSFVVEWSDNTAHYRAVIGRAMVSDRGSISLTRTKNQSYELTLDALDSDGTLGYLLTDDPSVAQVPKLNIPAIEAGGNAPINGAGFDDDAAVAGDITPIEIPGHNPMDNSDFTLTA</sequence>